<organism evidence="1 2">
    <name type="scientific">Microbulbifer taiwanensis</name>
    <dbReference type="NCBI Taxonomy" id="986746"/>
    <lineage>
        <taxon>Bacteria</taxon>
        <taxon>Pseudomonadati</taxon>
        <taxon>Pseudomonadota</taxon>
        <taxon>Gammaproteobacteria</taxon>
        <taxon>Cellvibrionales</taxon>
        <taxon>Microbulbiferaceae</taxon>
        <taxon>Microbulbifer</taxon>
    </lineage>
</organism>
<evidence type="ECO:0008006" key="3">
    <source>
        <dbReference type="Google" id="ProtNLM"/>
    </source>
</evidence>
<reference evidence="2" key="1">
    <citation type="journal article" date="2019" name="Int. J. Syst. Evol. Microbiol.">
        <title>The Global Catalogue of Microorganisms (GCM) 10K type strain sequencing project: providing services to taxonomists for standard genome sequencing and annotation.</title>
        <authorList>
            <consortium name="The Broad Institute Genomics Platform"/>
            <consortium name="The Broad Institute Genome Sequencing Center for Infectious Disease"/>
            <person name="Wu L."/>
            <person name="Ma J."/>
        </authorList>
    </citation>
    <scope>NUCLEOTIDE SEQUENCE [LARGE SCALE GENOMIC DNA]</scope>
    <source>
        <strain evidence="2">CGMCC 1.13718</strain>
    </source>
</reference>
<comment type="caution">
    <text evidence="1">The sequence shown here is derived from an EMBL/GenBank/DDBJ whole genome shotgun (WGS) entry which is preliminary data.</text>
</comment>
<sequence length="485" mass="53970">MSSLVPILLSIGVLGQRVEPPSYSAMIRTHFDYMSEELAVPIGQELEVEDSGVNFEDLRRSYWASATTGGDGNYYYHTVYFPPAVATEYWSAVVDMTGDGRRDLVFYRDGDLRLSENIGSVSEHEYADPVDLFGEGNFVLSEVGNGKLPLKLQISFDLIGSSGTAMSSVDYIGLQDVNRDGRTDVVDARNPGHWIIYLNRPSGGSALIYWEKIEAPVNYLVEEWRARVSVGDSGSGFENGWISGARFPLSWTLSGIEMAEARAYKFSGLSLDCSYLSPLFPLEYPGQACAWERKPSKDVAWTVDGSPRSYKIIALRGVDDDAVLDVAGVEWSPGFRFVRGWEPEELRIAVQEPECRDLEPFGQDCEPDVFVAPAKTPWNHYAGFHPGPGEVVLPKPESLNSDSLTQIEVELREEYDRYIGCFENGNLYCAALEIQAYQECYSWYGGRRGDLKPGDGYDCLVEDSSTRWRGYSRGIRPVSGLPASP</sequence>
<name>A0ABW1YUV2_9GAMM</name>
<gene>
    <name evidence="1" type="ORF">ACFQBM_18895</name>
</gene>
<dbReference type="SUPFAM" id="SSF69318">
    <property type="entry name" value="Integrin alpha N-terminal domain"/>
    <property type="match status" value="1"/>
</dbReference>
<dbReference type="RefSeq" id="WP_193192747.1">
    <property type="nucleotide sequence ID" value="NZ_JACZFR010000032.1"/>
</dbReference>
<dbReference type="InterPro" id="IPR028994">
    <property type="entry name" value="Integrin_alpha_N"/>
</dbReference>
<evidence type="ECO:0000313" key="1">
    <source>
        <dbReference type="EMBL" id="MFC6635347.1"/>
    </source>
</evidence>
<proteinExistence type="predicted"/>
<dbReference type="Proteomes" id="UP001596425">
    <property type="component" value="Unassembled WGS sequence"/>
</dbReference>
<protein>
    <recommendedName>
        <fullName evidence="3">VCBS repeat-containing protein</fullName>
    </recommendedName>
</protein>
<accession>A0ABW1YUV2</accession>
<evidence type="ECO:0000313" key="2">
    <source>
        <dbReference type="Proteomes" id="UP001596425"/>
    </source>
</evidence>
<keyword evidence="2" id="KW-1185">Reference proteome</keyword>
<dbReference type="EMBL" id="JBHSVR010000001">
    <property type="protein sequence ID" value="MFC6635347.1"/>
    <property type="molecule type" value="Genomic_DNA"/>
</dbReference>